<dbReference type="InterPro" id="IPR029035">
    <property type="entry name" value="DHS-like_NAD/FAD-binding_dom"/>
</dbReference>
<dbReference type="AlphaFoldDB" id="A0A7C0Y7R6"/>
<dbReference type="Gene3D" id="3.30.1600.10">
    <property type="entry name" value="SIR2/SIRT2 'Small Domain"/>
    <property type="match status" value="1"/>
</dbReference>
<reference evidence="6" key="1">
    <citation type="journal article" date="2020" name="mSystems">
        <title>Genome- and Community-Level Interaction Insights into Carbon Utilization and Element Cycling Functions of Hydrothermarchaeota in Hydrothermal Sediment.</title>
        <authorList>
            <person name="Zhou Z."/>
            <person name="Liu Y."/>
            <person name="Xu W."/>
            <person name="Pan J."/>
            <person name="Luo Z.H."/>
            <person name="Li M."/>
        </authorList>
    </citation>
    <scope>NUCLEOTIDE SEQUENCE [LARGE SCALE GENOMIC DNA]</scope>
    <source>
        <strain evidence="6">HyVt-115</strain>
    </source>
</reference>
<dbReference type="PANTHER" id="PTHR11085">
    <property type="entry name" value="NAD-DEPENDENT PROTEIN DEACYLASE SIRTUIN-5, MITOCHONDRIAL-RELATED"/>
    <property type="match status" value="1"/>
</dbReference>
<comment type="subcellular location">
    <subcellularLocation>
        <location evidence="3">Cytoplasm</location>
    </subcellularLocation>
</comment>
<evidence type="ECO:0000256" key="3">
    <source>
        <dbReference type="HAMAP-Rule" id="MF_01121"/>
    </source>
</evidence>
<comment type="function">
    <text evidence="3">NAD-dependent protein deacetylase which modulates the activities of several proteins which are inactive in their acetylated form.</text>
</comment>
<dbReference type="GO" id="GO:0017136">
    <property type="term" value="F:histone deacetylase activity, NAD-dependent"/>
    <property type="evidence" value="ECO:0007669"/>
    <property type="project" value="TreeGrafter"/>
</dbReference>
<sequence length="248" mass="27299">MNEKRLRKAAQLLRMAQHVIALTGAGISVDSGIPAFRGAQGLWDRYDPAEYAHISSFTANPGKVWGMLKELHQIMEKAQPNPAHYALARLEELGILKALVTQNVDGLHQKAGSRRVIEFHGNGETLICLSCGKEYPVKEMALETLPPLCPSCQGVLKPQVVFFGEPIPPQALEEAFREADECDVMLVVGTSAQVYPAADLPRRVAWSRGSIIEVNLEETHLTQDMTHIFLQGSAASILPRLVELVEEN</sequence>
<evidence type="ECO:0000259" key="5">
    <source>
        <dbReference type="PROSITE" id="PS50305"/>
    </source>
</evidence>
<dbReference type="PANTHER" id="PTHR11085:SF11">
    <property type="entry name" value="NAD-DEPENDENT PROTEIN DEACETYLASE"/>
    <property type="match status" value="1"/>
</dbReference>
<dbReference type="GO" id="GO:0008270">
    <property type="term" value="F:zinc ion binding"/>
    <property type="evidence" value="ECO:0007669"/>
    <property type="project" value="UniProtKB-UniRule"/>
</dbReference>
<keyword evidence="3 4" id="KW-0479">Metal-binding</keyword>
<dbReference type="Proteomes" id="UP000885690">
    <property type="component" value="Unassembled WGS sequence"/>
</dbReference>
<dbReference type="NCBIfam" id="NF001753">
    <property type="entry name" value="PRK00481.1-3"/>
    <property type="match status" value="1"/>
</dbReference>
<evidence type="ECO:0000256" key="4">
    <source>
        <dbReference type="PROSITE-ProRule" id="PRU00236"/>
    </source>
</evidence>
<dbReference type="InterPro" id="IPR026590">
    <property type="entry name" value="Ssirtuin_cat_dom"/>
</dbReference>
<feature type="binding site" evidence="3">
    <location>
        <begin position="189"/>
        <end position="191"/>
    </location>
    <ligand>
        <name>NAD(+)</name>
        <dbReference type="ChEBI" id="CHEBI:57540"/>
    </ligand>
</feature>
<keyword evidence="1" id="KW-0808">Transferase</keyword>
<proteinExistence type="inferred from homology"/>
<dbReference type="InterPro" id="IPR003000">
    <property type="entry name" value="Sirtuin"/>
</dbReference>
<dbReference type="InterPro" id="IPR050134">
    <property type="entry name" value="NAD-dep_sirtuin_deacylases"/>
</dbReference>
<keyword evidence="2 3" id="KW-0520">NAD</keyword>
<dbReference type="GO" id="GO:0036054">
    <property type="term" value="F:protein-malonyllysine demalonylase activity"/>
    <property type="evidence" value="ECO:0007669"/>
    <property type="project" value="InterPro"/>
</dbReference>
<feature type="binding site" evidence="3">
    <location>
        <begin position="102"/>
        <end position="105"/>
    </location>
    <ligand>
        <name>NAD(+)</name>
        <dbReference type="ChEBI" id="CHEBI:57540"/>
    </ligand>
</feature>
<comment type="cofactor">
    <cofactor evidence="3">
        <name>Zn(2+)</name>
        <dbReference type="ChEBI" id="CHEBI:29105"/>
    </cofactor>
    <text evidence="3">Binds 1 zinc ion per subunit.</text>
</comment>
<dbReference type="CDD" id="cd01407">
    <property type="entry name" value="SIR2-fam"/>
    <property type="match status" value="1"/>
</dbReference>
<feature type="binding site" evidence="3 4">
    <location>
        <position position="128"/>
    </location>
    <ligand>
        <name>Zn(2+)</name>
        <dbReference type="ChEBI" id="CHEBI:29105"/>
    </ligand>
</feature>
<dbReference type="GO" id="GO:0070403">
    <property type="term" value="F:NAD+ binding"/>
    <property type="evidence" value="ECO:0007669"/>
    <property type="project" value="UniProtKB-UniRule"/>
</dbReference>
<dbReference type="HAMAP" id="MF_01121">
    <property type="entry name" value="Sirtuin_ClassIII"/>
    <property type="match status" value="1"/>
</dbReference>
<dbReference type="Gene3D" id="3.40.50.1220">
    <property type="entry name" value="TPP-binding domain"/>
    <property type="match status" value="1"/>
</dbReference>
<accession>A0A7C0Y7R6</accession>
<evidence type="ECO:0000256" key="1">
    <source>
        <dbReference type="ARBA" id="ARBA00022679"/>
    </source>
</evidence>
<feature type="binding site" evidence="3">
    <location>
        <begin position="215"/>
        <end position="217"/>
    </location>
    <ligand>
        <name>NAD(+)</name>
        <dbReference type="ChEBI" id="CHEBI:57540"/>
    </ligand>
</feature>
<organism evidence="6">
    <name type="scientific">Thermosulfidibacter takaii</name>
    <dbReference type="NCBI Taxonomy" id="412593"/>
    <lineage>
        <taxon>Bacteria</taxon>
        <taxon>Pseudomonadati</taxon>
        <taxon>Thermosulfidibacterota</taxon>
        <taxon>Thermosulfidibacteria</taxon>
        <taxon>Thermosulfidibacterales</taxon>
        <taxon>Thermosulfidibacteraceae</taxon>
    </lineage>
</organism>
<dbReference type="PROSITE" id="PS50305">
    <property type="entry name" value="SIRTUIN"/>
    <property type="match status" value="1"/>
</dbReference>
<gene>
    <name evidence="3" type="primary">cobB</name>
    <name evidence="6" type="ORF">ENF32_00765</name>
</gene>
<dbReference type="EC" id="2.3.1.286" evidence="3"/>
<comment type="similarity">
    <text evidence="3">Belongs to the sirtuin family. Class III subfamily.</text>
</comment>
<dbReference type="EMBL" id="DQWS01000032">
    <property type="protein sequence ID" value="HDD52586.1"/>
    <property type="molecule type" value="Genomic_DNA"/>
</dbReference>
<comment type="catalytic activity">
    <reaction evidence="3">
        <text>N(6)-acetyl-L-lysyl-[protein] + NAD(+) + H2O = 2''-O-acetyl-ADP-D-ribose + nicotinamide + L-lysyl-[protein]</text>
        <dbReference type="Rhea" id="RHEA:43636"/>
        <dbReference type="Rhea" id="RHEA-COMP:9752"/>
        <dbReference type="Rhea" id="RHEA-COMP:10731"/>
        <dbReference type="ChEBI" id="CHEBI:15377"/>
        <dbReference type="ChEBI" id="CHEBI:17154"/>
        <dbReference type="ChEBI" id="CHEBI:29969"/>
        <dbReference type="ChEBI" id="CHEBI:57540"/>
        <dbReference type="ChEBI" id="CHEBI:61930"/>
        <dbReference type="ChEBI" id="CHEBI:83767"/>
        <dbReference type="EC" id="2.3.1.286"/>
    </reaction>
</comment>
<comment type="caution">
    <text evidence="3">Lacks conserved residue(s) required for the propagation of feature annotation.</text>
</comment>
<feature type="binding site" evidence="3">
    <location>
        <position position="234"/>
    </location>
    <ligand>
        <name>NAD(+)</name>
        <dbReference type="ChEBI" id="CHEBI:57540"/>
    </ligand>
</feature>
<dbReference type="SUPFAM" id="SSF52467">
    <property type="entry name" value="DHS-like NAD/FAD-binding domain"/>
    <property type="match status" value="1"/>
</dbReference>
<name>A0A7C0Y7R6_9BACT</name>
<evidence type="ECO:0000256" key="2">
    <source>
        <dbReference type="ARBA" id="ARBA00023027"/>
    </source>
</evidence>
<evidence type="ECO:0000313" key="6">
    <source>
        <dbReference type="EMBL" id="HDD52586.1"/>
    </source>
</evidence>
<keyword evidence="3 4" id="KW-0862">Zinc</keyword>
<feature type="binding site" evidence="3 4">
    <location>
        <position position="131"/>
    </location>
    <ligand>
        <name>Zn(2+)</name>
        <dbReference type="ChEBI" id="CHEBI:29105"/>
    </ligand>
</feature>
<feature type="binding site" evidence="3 4">
    <location>
        <position position="152"/>
    </location>
    <ligand>
        <name>Zn(2+)</name>
        <dbReference type="ChEBI" id="CHEBI:29105"/>
    </ligand>
</feature>
<dbReference type="Pfam" id="PF02146">
    <property type="entry name" value="SIR2"/>
    <property type="match status" value="1"/>
</dbReference>
<protein>
    <recommendedName>
        <fullName evidence="3">NAD-dependent protein deacylase</fullName>
        <ecNumber evidence="3">2.3.1.286</ecNumber>
    </recommendedName>
    <alternativeName>
        <fullName evidence="3">Regulatory protein SIR2 homolog</fullName>
    </alternativeName>
</protein>
<dbReference type="InterPro" id="IPR027546">
    <property type="entry name" value="Sirtuin_class_III"/>
</dbReference>
<keyword evidence="3" id="KW-0963">Cytoplasm</keyword>
<dbReference type="GO" id="GO:0005737">
    <property type="term" value="C:cytoplasm"/>
    <property type="evidence" value="ECO:0007669"/>
    <property type="project" value="UniProtKB-SubCell"/>
</dbReference>
<feature type="binding site" evidence="3 4">
    <location>
        <position position="149"/>
    </location>
    <ligand>
        <name>Zn(2+)</name>
        <dbReference type="ChEBI" id="CHEBI:29105"/>
    </ligand>
</feature>
<feature type="active site" description="Proton acceptor" evidence="3 4">
    <location>
        <position position="120"/>
    </location>
</feature>
<dbReference type="GO" id="GO:0036055">
    <property type="term" value="F:protein-succinyllysine desuccinylase activity"/>
    <property type="evidence" value="ECO:0007669"/>
    <property type="project" value="InterPro"/>
</dbReference>
<comment type="caution">
    <text evidence="6">The sequence shown here is derived from an EMBL/GenBank/DDBJ whole genome shotgun (WGS) entry which is preliminary data.</text>
</comment>
<dbReference type="InterPro" id="IPR026591">
    <property type="entry name" value="Sirtuin_cat_small_dom_sf"/>
</dbReference>
<feature type="domain" description="Deacetylase sirtuin-type" evidence="5">
    <location>
        <begin position="1"/>
        <end position="248"/>
    </location>
</feature>